<gene>
    <name evidence="1" type="ORF">D3218_13135</name>
</gene>
<sequence>MNFGVQPTGFVRKNTAQILDEVEQQLVTEFGPGVIQTPQSPLGQINGLFADLVSELWELGEDIYQSYDPDQAEGTRLDILGRLRLVARPGGLPDARFRSAITNEGTARITLADLVTAVRAVDGVTWGVAFVNETGAQDDNGMPPNSIAVAALGGTDERIADAINRFIPPGISSYGNVRVPVEEDGYCRTIKMIRPVETDVELVVRVIRGQTRKGCPSPAPMAIGQLLYDHLTASETRPWNGENITPYTIRSFLEANFDGVIYDSFQARKAEFDEAFDNVVPIDFFEIANVTSIGIQVISE</sequence>
<dbReference type="Proteomes" id="UP000265750">
    <property type="component" value="Unassembled WGS sequence"/>
</dbReference>
<name>A0A3A1WI10_9HYPH</name>
<proteinExistence type="predicted"/>
<dbReference type="RefSeq" id="WP_119540533.1">
    <property type="nucleotide sequence ID" value="NZ_QYRN01000006.1"/>
</dbReference>
<keyword evidence="2" id="KW-1185">Reference proteome</keyword>
<dbReference type="EMBL" id="QYRN01000006">
    <property type="protein sequence ID" value="RIY00223.1"/>
    <property type="molecule type" value="Genomic_DNA"/>
</dbReference>
<evidence type="ECO:0000313" key="1">
    <source>
        <dbReference type="EMBL" id="RIY00223.1"/>
    </source>
</evidence>
<evidence type="ECO:0008006" key="3">
    <source>
        <dbReference type="Google" id="ProtNLM"/>
    </source>
</evidence>
<organism evidence="1 2">
    <name type="scientific">Aureimonas flava</name>
    <dbReference type="NCBI Taxonomy" id="2320271"/>
    <lineage>
        <taxon>Bacteria</taxon>
        <taxon>Pseudomonadati</taxon>
        <taxon>Pseudomonadota</taxon>
        <taxon>Alphaproteobacteria</taxon>
        <taxon>Hyphomicrobiales</taxon>
        <taxon>Aurantimonadaceae</taxon>
        <taxon>Aureimonas</taxon>
    </lineage>
</organism>
<reference evidence="2" key="1">
    <citation type="submission" date="2018-09" db="EMBL/GenBank/DDBJ databases">
        <authorList>
            <person name="Tuo L."/>
        </authorList>
    </citation>
    <scope>NUCLEOTIDE SEQUENCE [LARGE SCALE GENOMIC DNA]</scope>
    <source>
        <strain evidence="2">M2BS4Y-1</strain>
    </source>
</reference>
<accession>A0A3A1WI10</accession>
<dbReference type="AlphaFoldDB" id="A0A3A1WI10"/>
<comment type="caution">
    <text evidence="1">The sequence shown here is derived from an EMBL/GenBank/DDBJ whole genome shotgun (WGS) entry which is preliminary data.</text>
</comment>
<protein>
    <recommendedName>
        <fullName evidence="3">Baseplate protein J-like domain-containing protein</fullName>
    </recommendedName>
</protein>
<evidence type="ECO:0000313" key="2">
    <source>
        <dbReference type="Proteomes" id="UP000265750"/>
    </source>
</evidence>
<dbReference type="OrthoDB" id="7904838at2"/>